<gene>
    <name evidence="8" type="ORF">HII31_07707</name>
</gene>
<dbReference type="PANTHER" id="PTHR11802">
    <property type="entry name" value="SERINE PROTEASE FAMILY S10 SERINE CARBOXYPEPTIDASE"/>
    <property type="match status" value="1"/>
</dbReference>
<keyword evidence="4 7" id="KW-0732">Signal</keyword>
<dbReference type="PRINTS" id="PR00724">
    <property type="entry name" value="CRBOXYPTASEC"/>
</dbReference>
<evidence type="ECO:0000256" key="5">
    <source>
        <dbReference type="ARBA" id="ARBA00022801"/>
    </source>
</evidence>
<dbReference type="GO" id="GO:0006508">
    <property type="term" value="P:proteolysis"/>
    <property type="evidence" value="ECO:0007669"/>
    <property type="project" value="UniProtKB-KW"/>
</dbReference>
<evidence type="ECO:0000313" key="9">
    <source>
        <dbReference type="Proteomes" id="UP000660729"/>
    </source>
</evidence>
<dbReference type="Gene3D" id="3.40.50.1820">
    <property type="entry name" value="alpha/beta hydrolase"/>
    <property type="match status" value="1"/>
</dbReference>
<evidence type="ECO:0000256" key="7">
    <source>
        <dbReference type="SAM" id="SignalP"/>
    </source>
</evidence>
<dbReference type="PANTHER" id="PTHR11802:SF189">
    <property type="entry name" value="CARBOXYPEPTIDASE"/>
    <property type="match status" value="1"/>
</dbReference>
<dbReference type="Proteomes" id="UP000660729">
    <property type="component" value="Unassembled WGS sequence"/>
</dbReference>
<keyword evidence="6" id="KW-0325">Glycoprotein</keyword>
<dbReference type="PROSITE" id="PS00560">
    <property type="entry name" value="CARBOXYPEPT_SER_HIS"/>
    <property type="match status" value="1"/>
</dbReference>
<feature type="signal peptide" evidence="7">
    <location>
        <begin position="1"/>
        <end position="22"/>
    </location>
</feature>
<dbReference type="AlphaFoldDB" id="A0A8H6RG92"/>
<evidence type="ECO:0000256" key="4">
    <source>
        <dbReference type="ARBA" id="ARBA00022729"/>
    </source>
</evidence>
<keyword evidence="3" id="KW-0645">Protease</keyword>
<comment type="caution">
    <text evidence="8">The sequence shown here is derived from an EMBL/GenBank/DDBJ whole genome shotgun (WGS) entry which is preliminary data.</text>
</comment>
<keyword evidence="2 8" id="KW-0121">Carboxypeptidase</keyword>
<dbReference type="GO" id="GO:0000324">
    <property type="term" value="C:fungal-type vacuole"/>
    <property type="evidence" value="ECO:0007669"/>
    <property type="project" value="TreeGrafter"/>
</dbReference>
<dbReference type="GO" id="GO:0004185">
    <property type="term" value="F:serine-type carboxypeptidase activity"/>
    <property type="evidence" value="ECO:0007669"/>
    <property type="project" value="InterPro"/>
</dbReference>
<evidence type="ECO:0000313" key="8">
    <source>
        <dbReference type="EMBL" id="KAF7190548.1"/>
    </source>
</evidence>
<comment type="similarity">
    <text evidence="1">Belongs to the peptidase S10 family.</text>
</comment>
<dbReference type="InterPro" id="IPR001563">
    <property type="entry name" value="Peptidase_S10"/>
</dbReference>
<dbReference type="OrthoDB" id="443318at2759"/>
<dbReference type="EMBL" id="JABCIY010000168">
    <property type="protein sequence ID" value="KAF7190548.1"/>
    <property type="molecule type" value="Genomic_DNA"/>
</dbReference>
<dbReference type="InterPro" id="IPR029058">
    <property type="entry name" value="AB_hydrolase_fold"/>
</dbReference>
<keyword evidence="5" id="KW-0378">Hydrolase</keyword>
<evidence type="ECO:0000256" key="3">
    <source>
        <dbReference type="ARBA" id="ARBA00022670"/>
    </source>
</evidence>
<reference evidence="8" key="1">
    <citation type="submission" date="2020-04" db="EMBL/GenBank/DDBJ databases">
        <title>Draft genome resource of the tomato pathogen Pseudocercospora fuligena.</title>
        <authorList>
            <person name="Zaccaron A."/>
        </authorList>
    </citation>
    <scope>NUCLEOTIDE SEQUENCE</scope>
    <source>
        <strain evidence="8">PF001</strain>
    </source>
</reference>
<dbReference type="SUPFAM" id="SSF53474">
    <property type="entry name" value="alpha/beta-Hydrolases"/>
    <property type="match status" value="1"/>
</dbReference>
<evidence type="ECO:0000256" key="1">
    <source>
        <dbReference type="ARBA" id="ARBA00009431"/>
    </source>
</evidence>
<keyword evidence="9" id="KW-1185">Reference proteome</keyword>
<accession>A0A8H6RG92</accession>
<evidence type="ECO:0000256" key="6">
    <source>
        <dbReference type="ARBA" id="ARBA00023180"/>
    </source>
</evidence>
<dbReference type="InterPro" id="IPR033124">
    <property type="entry name" value="Ser_caboxypep_his_AS"/>
</dbReference>
<sequence length="626" mass="69948">MSAHLSMAILAVLLTLLGSGLCQYFPPKPEGVTTLDSRFHNGVKISYKENDICETTPGVHSYTGYVHIPAGATEDLSPVKQDFPINLFFWFYEARKNPKNAPLAIWLNGGPGCSSLIGMLDELGPCWVNPDANSTRINEWSWNNEVNMLFIDQPSHVGFSYDNLINITSNLREYGDVHQLWEGDPIPQANWTFQVGTDATLDRKRTTAGTHVSSFALWHFAQAWFQEFPFYAPRDGKVSLAAESYGGKYGPAYFTFFQEQNEKIRNNTWNVPGEQHLLHLDTLIIVNGFVDSATNYPSYPDFTQNNTYGIKTVNETTYKNMTKSIPICLEKLKDCQSTSKKYDPDQLGLNETVNDLCIDAGDFCNVYVQGPGEDGRALTRDFYDISLQKPQQARTPFFKTFLQRPHVQAAIGAPKNWSTCDDPVGNAFYYVGDGSSWGYLDKLAYLLDSGIKVNLLYGDMDYICNWFGGEAISLAIPWKHQKEFQTAGYEDIHTNSSYIGGQVRQYGPLSFTRVFQAGHTVPGYQPETSFKIFMRALNSLDSATGTKSIKGGDGKWYTSKGAKESRQVKNVLPPQPKVICYVGDINGTCTDEQFTSLLTGKAEVKNYFLVNENSTAEYPQLVGGGK</sequence>
<organism evidence="8 9">
    <name type="scientific">Pseudocercospora fuligena</name>
    <dbReference type="NCBI Taxonomy" id="685502"/>
    <lineage>
        <taxon>Eukaryota</taxon>
        <taxon>Fungi</taxon>
        <taxon>Dikarya</taxon>
        <taxon>Ascomycota</taxon>
        <taxon>Pezizomycotina</taxon>
        <taxon>Dothideomycetes</taxon>
        <taxon>Dothideomycetidae</taxon>
        <taxon>Mycosphaerellales</taxon>
        <taxon>Mycosphaerellaceae</taxon>
        <taxon>Pseudocercospora</taxon>
    </lineage>
</organism>
<dbReference type="Pfam" id="PF00450">
    <property type="entry name" value="Peptidase_S10"/>
    <property type="match status" value="1"/>
</dbReference>
<evidence type="ECO:0000256" key="2">
    <source>
        <dbReference type="ARBA" id="ARBA00022645"/>
    </source>
</evidence>
<name>A0A8H6RG92_9PEZI</name>
<feature type="chain" id="PRO_5033990340" evidence="7">
    <location>
        <begin position="23"/>
        <end position="626"/>
    </location>
</feature>
<protein>
    <submittedName>
        <fullName evidence="8">Carboxypeptidase S1-like B</fullName>
    </submittedName>
</protein>
<proteinExistence type="inferred from homology"/>